<dbReference type="Pfam" id="PF01232">
    <property type="entry name" value="Mannitol_dh"/>
    <property type="match status" value="1"/>
</dbReference>
<dbReference type="RefSeq" id="WP_118845215.1">
    <property type="nucleotide sequence ID" value="NZ_CP032091.1"/>
</dbReference>
<accession>A0AAD0S3N4</accession>
<dbReference type="PANTHER" id="PTHR30524">
    <property type="entry name" value="MANNITOL-1-PHOSPHATE 5-DEHYDROGENASE"/>
    <property type="match status" value="1"/>
</dbReference>
<dbReference type="AlphaFoldDB" id="A0AAD0S3N4"/>
<dbReference type="GO" id="GO:0009026">
    <property type="term" value="F:tagaturonate reductase activity"/>
    <property type="evidence" value="ECO:0007669"/>
    <property type="project" value="TreeGrafter"/>
</dbReference>
<evidence type="ECO:0000256" key="1">
    <source>
        <dbReference type="ARBA" id="ARBA00023002"/>
    </source>
</evidence>
<dbReference type="EMBL" id="CP032091">
    <property type="protein sequence ID" value="AXV67519.1"/>
    <property type="molecule type" value="Genomic_DNA"/>
</dbReference>
<protein>
    <submittedName>
        <fullName evidence="5">Tagaturonate reductase</fullName>
    </submittedName>
</protein>
<dbReference type="Proteomes" id="UP000264605">
    <property type="component" value="Plasmid unnamed1"/>
</dbReference>
<dbReference type="KEGG" id="pdj:D0907_19660"/>
<dbReference type="Gene3D" id="1.10.1040.10">
    <property type="entry name" value="N-(1-d-carboxylethyl)-l-norvaline Dehydrogenase, domain 2"/>
    <property type="match status" value="1"/>
</dbReference>
<organism evidence="5 6">
    <name type="scientific">Pseudoalteromonas lipolytica</name>
    <dbReference type="NCBI Taxonomy" id="570156"/>
    <lineage>
        <taxon>Bacteria</taxon>
        <taxon>Pseudomonadati</taxon>
        <taxon>Pseudomonadota</taxon>
        <taxon>Gammaproteobacteria</taxon>
        <taxon>Alteromonadales</taxon>
        <taxon>Pseudoalteromonadaceae</taxon>
        <taxon>Pseudoalteromonas</taxon>
    </lineage>
</organism>
<dbReference type="InterPro" id="IPR036291">
    <property type="entry name" value="NAD(P)-bd_dom_sf"/>
</dbReference>
<sequence>MYTLNRKNVNKNKYPTTIMQFGEGNFLRAFVDWQIDKLNEQTGLNAGVAIIRPIDYDTLPLLNTQDGLYTSIIRGINEQGESVSNERIISCVNEEIPIYKEFDKYLQLAESEDLKLIFSNTTEAGIEYISEDSLTDKPAKAFPAKLTQWLFHRFNHFNGASDRGMIIIPCELIDYNGEKLKEIVLKYCQLWDLPSEFVSWLNEHNHFCSSLVDRIVTGFPRDEHQHLQEQFGYYDNFMVTAEYFHLFVIQGPQHLADVLCLEGSDVNIKIVDDIAPYKQRKVAILNGAHTAMVPLAYMANIDSVGEALASPLIEKYVSKLIFEEIIPTLSLPKDELQVFANDVLNRFRNPYICHLLMSISLNSMTKFKTRLLPQLEQYIVDNKTVPALIATAIAGQVLFYRGERNGQPIELSDSPEWITLFKSIWQQHQDGAITLKELVSSVLGAEWHWEKDLNELTGLTDLVTEQLNSMLTTSVEETLSKQVEL</sequence>
<dbReference type="InterPro" id="IPR013328">
    <property type="entry name" value="6PGD_dom2"/>
</dbReference>
<evidence type="ECO:0000259" key="3">
    <source>
        <dbReference type="Pfam" id="PF01232"/>
    </source>
</evidence>
<dbReference type="PANTHER" id="PTHR30524:SF0">
    <property type="entry name" value="ALTRONATE OXIDOREDUCTASE-RELATED"/>
    <property type="match status" value="1"/>
</dbReference>
<dbReference type="InterPro" id="IPR013118">
    <property type="entry name" value="Mannitol_DH_C"/>
</dbReference>
<dbReference type="InterPro" id="IPR008927">
    <property type="entry name" value="6-PGluconate_DH-like_C_sf"/>
</dbReference>
<gene>
    <name evidence="5" type="ORF">D0907_19660</name>
</gene>
<dbReference type="GO" id="GO:0019592">
    <property type="term" value="P:mannitol catabolic process"/>
    <property type="evidence" value="ECO:0007669"/>
    <property type="project" value="TreeGrafter"/>
</dbReference>
<keyword evidence="5" id="KW-0614">Plasmid</keyword>
<keyword evidence="2" id="KW-0520">NAD</keyword>
<evidence type="ECO:0000313" key="5">
    <source>
        <dbReference type="EMBL" id="AXV67519.1"/>
    </source>
</evidence>
<keyword evidence="1" id="KW-0560">Oxidoreductase</keyword>
<evidence type="ECO:0000259" key="4">
    <source>
        <dbReference type="Pfam" id="PF08125"/>
    </source>
</evidence>
<geneLocation type="plasmid" evidence="5 6">
    <name>unnamed1</name>
</geneLocation>
<dbReference type="SUPFAM" id="SSF48179">
    <property type="entry name" value="6-phosphogluconate dehydrogenase C-terminal domain-like"/>
    <property type="match status" value="1"/>
</dbReference>
<dbReference type="Pfam" id="PF08125">
    <property type="entry name" value="Mannitol_dh_C"/>
    <property type="match status" value="1"/>
</dbReference>
<evidence type="ECO:0000313" key="6">
    <source>
        <dbReference type="Proteomes" id="UP000264605"/>
    </source>
</evidence>
<dbReference type="InterPro" id="IPR013131">
    <property type="entry name" value="Mannitol_DH_N"/>
</dbReference>
<dbReference type="SUPFAM" id="SSF51735">
    <property type="entry name" value="NAD(P)-binding Rossmann-fold domains"/>
    <property type="match status" value="1"/>
</dbReference>
<proteinExistence type="predicted"/>
<dbReference type="GO" id="GO:0008926">
    <property type="term" value="F:mannitol-1-phosphate 5-dehydrogenase activity"/>
    <property type="evidence" value="ECO:0007669"/>
    <property type="project" value="TreeGrafter"/>
</dbReference>
<evidence type="ECO:0000256" key="2">
    <source>
        <dbReference type="ARBA" id="ARBA00023027"/>
    </source>
</evidence>
<dbReference type="GO" id="GO:0005829">
    <property type="term" value="C:cytosol"/>
    <property type="evidence" value="ECO:0007669"/>
    <property type="project" value="TreeGrafter"/>
</dbReference>
<reference evidence="5 6" key="1">
    <citation type="submission" date="2018-08" db="EMBL/GenBank/DDBJ databases">
        <title>Draft genome sequence of Pseudoalteromonas donghaensis HJ51.</title>
        <authorList>
            <person name="Oh J."/>
            <person name="Roh D."/>
        </authorList>
    </citation>
    <scope>NUCLEOTIDE SEQUENCE [LARGE SCALE GENOMIC DNA]</scope>
    <source>
        <strain evidence="5 6">HJ51</strain>
        <plasmid evidence="5 6">unnamed1</plasmid>
    </source>
</reference>
<dbReference type="GO" id="GO:0019698">
    <property type="term" value="P:D-galacturonate catabolic process"/>
    <property type="evidence" value="ECO:0007669"/>
    <property type="project" value="TreeGrafter"/>
</dbReference>
<dbReference type="Gene3D" id="3.40.50.720">
    <property type="entry name" value="NAD(P)-binding Rossmann-like Domain"/>
    <property type="match status" value="1"/>
</dbReference>
<feature type="domain" description="Mannitol dehydrogenase N-terminal" evidence="3">
    <location>
        <begin position="17"/>
        <end position="258"/>
    </location>
</feature>
<name>A0AAD0S3N4_9GAMM</name>
<dbReference type="NCBIfam" id="NF002969">
    <property type="entry name" value="PRK03643.1"/>
    <property type="match status" value="1"/>
</dbReference>
<dbReference type="GeneID" id="99507706"/>
<feature type="domain" description="Mannitol dehydrogenase C-terminal" evidence="4">
    <location>
        <begin position="273"/>
        <end position="470"/>
    </location>
</feature>